<protein>
    <submittedName>
        <fullName evidence="1">Uncharacterized protein</fullName>
    </submittedName>
</protein>
<accession>A0A5M8FGH5</accession>
<reference evidence="1 3" key="1">
    <citation type="submission" date="2019-09" db="EMBL/GenBank/DDBJ databases">
        <title>Genomic sequencing of 4 copper resistant soil isolates.</title>
        <authorList>
            <person name="Havryliuk O."/>
        </authorList>
    </citation>
    <scope>NUCLEOTIDE SEQUENCE [LARGE SCALE GENOMIC DNA]</scope>
    <source>
        <strain evidence="1 3">UKR4</strain>
    </source>
</reference>
<dbReference type="Proteomes" id="UP000323909">
    <property type="component" value="Unassembled WGS sequence"/>
</dbReference>
<dbReference type="Proteomes" id="UP000552560">
    <property type="component" value="Unassembled WGS sequence"/>
</dbReference>
<comment type="caution">
    <text evidence="1">The sequence shown here is derived from an EMBL/GenBank/DDBJ whole genome shotgun (WGS) entry which is preliminary data.</text>
</comment>
<dbReference type="AlphaFoldDB" id="A0A5M8FGH5"/>
<sequence>MQNSTNKQDTLAAINALVEIAYDQGFANGQGVGNQVGFVAGVMSLKAALACGLRHGSPECGKALESLKRIGIDE</sequence>
<dbReference type="RefSeq" id="WP_003253436.1">
    <property type="nucleotide sequence ID" value="NZ_JAAQWE010000034.1"/>
</dbReference>
<dbReference type="EMBL" id="JAAQWE010000034">
    <property type="protein sequence ID" value="NMY00087.1"/>
    <property type="molecule type" value="Genomic_DNA"/>
</dbReference>
<dbReference type="EMBL" id="VWXT01000084">
    <property type="protein sequence ID" value="KAA6183809.1"/>
    <property type="molecule type" value="Genomic_DNA"/>
</dbReference>
<organism evidence="1 3">
    <name type="scientific">Pseudomonas veronii</name>
    <dbReference type="NCBI Taxonomy" id="76761"/>
    <lineage>
        <taxon>Bacteria</taxon>
        <taxon>Pseudomonadati</taxon>
        <taxon>Pseudomonadota</taxon>
        <taxon>Gammaproteobacteria</taxon>
        <taxon>Pseudomonadales</taxon>
        <taxon>Pseudomonadaceae</taxon>
        <taxon>Pseudomonas</taxon>
    </lineage>
</organism>
<dbReference type="GeneID" id="83683079"/>
<proteinExistence type="predicted"/>
<evidence type="ECO:0000313" key="4">
    <source>
        <dbReference type="Proteomes" id="UP000552560"/>
    </source>
</evidence>
<gene>
    <name evidence="1" type="ORF">F3K53_06910</name>
    <name evidence="2" type="ORF">HBO43_26220</name>
</gene>
<evidence type="ECO:0000313" key="2">
    <source>
        <dbReference type="EMBL" id="NMY00087.1"/>
    </source>
</evidence>
<reference evidence="2 4" key="2">
    <citation type="journal article" date="2020" name="Front. Microbiol.">
        <title>Genetic Organization of the aprX-lipA2 Operon Affects the Proteolytic Potential of Pseudomonas Species in Milk.</title>
        <authorList>
            <person name="Maier C."/>
            <person name="Huptas C."/>
            <person name="von Neubeck M."/>
            <person name="Scherer S."/>
            <person name="Wenning M."/>
            <person name="Lucking G."/>
        </authorList>
    </citation>
    <scope>NUCLEOTIDE SEQUENCE [LARGE SCALE GENOMIC DNA]</scope>
    <source>
        <strain evidence="2 4">WS 4671</strain>
    </source>
</reference>
<evidence type="ECO:0000313" key="3">
    <source>
        <dbReference type="Proteomes" id="UP000323909"/>
    </source>
</evidence>
<evidence type="ECO:0000313" key="1">
    <source>
        <dbReference type="EMBL" id="KAA6183809.1"/>
    </source>
</evidence>
<name>A0A5M8FGH5_PSEVE</name>